<evidence type="ECO:0008006" key="3">
    <source>
        <dbReference type="Google" id="ProtNLM"/>
    </source>
</evidence>
<dbReference type="EMBL" id="BLJE01000015">
    <property type="protein sequence ID" value="GFE67367.1"/>
    <property type="molecule type" value="Genomic_DNA"/>
</dbReference>
<dbReference type="AlphaFoldDB" id="A0A6N6JMV6"/>
<dbReference type="GO" id="GO:0003676">
    <property type="term" value="F:nucleic acid binding"/>
    <property type="evidence" value="ECO:0007669"/>
    <property type="project" value="InterPro"/>
</dbReference>
<comment type="caution">
    <text evidence="1">The sequence shown here is derived from an EMBL/GenBank/DDBJ whole genome shotgun (WGS) entry which is preliminary data.</text>
</comment>
<dbReference type="Gene3D" id="3.30.420.10">
    <property type="entry name" value="Ribonuclease H-like superfamily/Ribonuclease H"/>
    <property type="match status" value="1"/>
</dbReference>
<organism evidence="1 2">
    <name type="scientific">Litoreibacter roseus</name>
    <dbReference type="NCBI Taxonomy" id="2601869"/>
    <lineage>
        <taxon>Bacteria</taxon>
        <taxon>Pseudomonadati</taxon>
        <taxon>Pseudomonadota</taxon>
        <taxon>Alphaproteobacteria</taxon>
        <taxon>Rhodobacterales</taxon>
        <taxon>Roseobacteraceae</taxon>
        <taxon>Litoreibacter</taxon>
    </lineage>
</organism>
<keyword evidence="2" id="KW-1185">Reference proteome</keyword>
<dbReference type="Proteomes" id="UP000436822">
    <property type="component" value="Unassembled WGS sequence"/>
</dbReference>
<sequence>MRPHEANATVPYTAIDDATRVRALKIYDKHTQANTIDFIDHIIEKFPFRIREVRTDNVLCREELAA</sequence>
<evidence type="ECO:0000313" key="1">
    <source>
        <dbReference type="EMBL" id="GFE67367.1"/>
    </source>
</evidence>
<reference evidence="1 2" key="1">
    <citation type="submission" date="2019-12" db="EMBL/GenBank/DDBJ databases">
        <title>Litoreibacter badius sp. nov., a novel bacteriochlorophyll a-containing bacterium in the genus Litoreibacter.</title>
        <authorList>
            <person name="Kanamuro M."/>
            <person name="Takabe Y."/>
            <person name="Mori K."/>
            <person name="Takaichi S."/>
            <person name="Hanada S."/>
        </authorList>
    </citation>
    <scope>NUCLEOTIDE SEQUENCE [LARGE SCALE GENOMIC DNA]</scope>
    <source>
        <strain evidence="1 2">K6</strain>
    </source>
</reference>
<accession>A0A6N6JMV6</accession>
<gene>
    <name evidence="1" type="ORF">KIN_44410</name>
</gene>
<dbReference type="InterPro" id="IPR036397">
    <property type="entry name" value="RNaseH_sf"/>
</dbReference>
<name>A0A6N6JMV6_9RHOB</name>
<protein>
    <recommendedName>
        <fullName evidence="3">Integrase-like protein</fullName>
    </recommendedName>
</protein>
<proteinExistence type="predicted"/>
<evidence type="ECO:0000313" key="2">
    <source>
        <dbReference type="Proteomes" id="UP000436822"/>
    </source>
</evidence>